<organism evidence="9 10">
    <name type="scientific">candidate division WWE3 bacterium CSP1-7</name>
    <dbReference type="NCBI Taxonomy" id="1576480"/>
    <lineage>
        <taxon>Bacteria</taxon>
        <taxon>Katanobacteria</taxon>
    </lineage>
</organism>
<dbReference type="InterPro" id="IPR018076">
    <property type="entry name" value="T2SS_GspF_dom"/>
</dbReference>
<dbReference type="Gene3D" id="1.20.81.30">
    <property type="entry name" value="Type II secretion system (T2SS), domain F"/>
    <property type="match status" value="2"/>
</dbReference>
<dbReference type="Proteomes" id="UP000051297">
    <property type="component" value="Unassembled WGS sequence"/>
</dbReference>
<evidence type="ECO:0000256" key="6">
    <source>
        <dbReference type="ARBA" id="ARBA00023136"/>
    </source>
</evidence>
<reference evidence="9 10" key="1">
    <citation type="submission" date="2015-05" db="EMBL/GenBank/DDBJ databases">
        <title>Critical biogeochemical functions in the subsurface are associated with bacteria from new phyla and little studied lineages.</title>
        <authorList>
            <person name="Hug L.A."/>
            <person name="Thomas B.C."/>
            <person name="Sharon I."/>
            <person name="Brown C.T."/>
            <person name="Sharma R."/>
            <person name="Hettich R.L."/>
            <person name="Wilkins M.J."/>
            <person name="Williams K.H."/>
            <person name="Singh A."/>
            <person name="Banfield J.F."/>
        </authorList>
    </citation>
    <scope>NUCLEOTIDE SEQUENCE [LARGE SCALE GENOMIC DNA]</scope>
    <source>
        <strain evidence="9">CSP1-7</strain>
    </source>
</reference>
<evidence type="ECO:0000313" key="10">
    <source>
        <dbReference type="Proteomes" id="UP000051297"/>
    </source>
</evidence>
<evidence type="ECO:0000256" key="3">
    <source>
        <dbReference type="ARBA" id="ARBA00022475"/>
    </source>
</evidence>
<evidence type="ECO:0000256" key="7">
    <source>
        <dbReference type="SAM" id="Phobius"/>
    </source>
</evidence>
<keyword evidence="3" id="KW-1003">Cell membrane</keyword>
<evidence type="ECO:0000256" key="4">
    <source>
        <dbReference type="ARBA" id="ARBA00022692"/>
    </source>
</evidence>
<evidence type="ECO:0000256" key="1">
    <source>
        <dbReference type="ARBA" id="ARBA00004651"/>
    </source>
</evidence>
<name>A0A0T5ZXK6_UNCKA</name>
<dbReference type="InterPro" id="IPR042094">
    <property type="entry name" value="T2SS_GspF_sf"/>
</dbReference>
<feature type="transmembrane region" description="Helical" evidence="7">
    <location>
        <begin position="323"/>
        <end position="347"/>
    </location>
</feature>
<dbReference type="GO" id="GO:0005886">
    <property type="term" value="C:plasma membrane"/>
    <property type="evidence" value="ECO:0007669"/>
    <property type="project" value="UniProtKB-SubCell"/>
</dbReference>
<feature type="domain" description="Type II secretion system protein GspF" evidence="8">
    <location>
        <begin position="14"/>
        <end position="135"/>
    </location>
</feature>
<evidence type="ECO:0000256" key="2">
    <source>
        <dbReference type="ARBA" id="ARBA00005745"/>
    </source>
</evidence>
<comment type="similarity">
    <text evidence="2">Belongs to the GSP F family.</text>
</comment>
<dbReference type="EMBL" id="LDXK01000002">
    <property type="protein sequence ID" value="KRT67514.1"/>
    <property type="molecule type" value="Genomic_DNA"/>
</dbReference>
<evidence type="ECO:0000313" key="9">
    <source>
        <dbReference type="EMBL" id="KRT67514.1"/>
    </source>
</evidence>
<keyword evidence="5 7" id="KW-1133">Transmembrane helix</keyword>
<feature type="transmembrane region" description="Helical" evidence="7">
    <location>
        <begin position="112"/>
        <end position="134"/>
    </location>
</feature>
<feature type="domain" description="Type II secretion system protein GspF" evidence="8">
    <location>
        <begin position="219"/>
        <end position="342"/>
    </location>
</feature>
<accession>A0A0T5ZXK6</accession>
<evidence type="ECO:0000259" key="8">
    <source>
        <dbReference type="Pfam" id="PF00482"/>
    </source>
</evidence>
<protein>
    <submittedName>
        <fullName evidence="9">Type II secretion system protein</fullName>
    </submittedName>
</protein>
<evidence type="ECO:0000256" key="5">
    <source>
        <dbReference type="ARBA" id="ARBA00022989"/>
    </source>
</evidence>
<feature type="transmembrane region" description="Helical" evidence="7">
    <location>
        <begin position="154"/>
        <end position="187"/>
    </location>
</feature>
<dbReference type="AlphaFoldDB" id="A0A0T5ZXK6"/>
<comment type="subcellular location">
    <subcellularLocation>
        <location evidence="1">Cell membrane</location>
        <topology evidence="1">Multi-pass membrane protein</topology>
    </subcellularLocation>
</comment>
<dbReference type="STRING" id="1576480.XU08_C0002G0059"/>
<dbReference type="PANTHER" id="PTHR30012:SF0">
    <property type="entry name" value="TYPE II SECRETION SYSTEM PROTEIN F-RELATED"/>
    <property type="match status" value="1"/>
</dbReference>
<keyword evidence="4 7" id="KW-0812">Transmembrane</keyword>
<dbReference type="Pfam" id="PF00482">
    <property type="entry name" value="T2SSF"/>
    <property type="match status" value="2"/>
</dbReference>
<proteinExistence type="inferred from homology"/>
<gene>
    <name evidence="9" type="ORF">XU08_C0002G0059</name>
</gene>
<dbReference type="PANTHER" id="PTHR30012">
    <property type="entry name" value="GENERAL SECRETION PATHWAY PROTEIN"/>
    <property type="match status" value="1"/>
</dbReference>
<sequence>MALFSNRQEEEVLLENLAMLLEAGVGVTSALESISPQLRNTKIKKVISRIQFDLDSGFPLWKSFEKTGLYSQRVISLMRIGEKSGKLVENLELISQQSQKERSFQSQVQAALFYPLIVFSLTIIVGLGVSWFVLPRLAGVFSSLEIDLPWITKALLALGSFLQSYGAVAVPVLATATAAAFYFLFFFPKTRKVGEAILLAIPGFRNLLLEVEISRFGNLLGGLLQAGIPIDDALVSLRDATLLDPFAKFYEHLQKQVAEGNSIKKGFSSYPSAKKIFPAPVQSLIFAAEQSGQLPGSLVRIGRLFEERSSNTARGVTTALEPIMLFLVWLGVATVAIAVILPIYSLIGGFNP</sequence>
<comment type="caution">
    <text evidence="9">The sequence shown here is derived from an EMBL/GenBank/DDBJ whole genome shotgun (WGS) entry which is preliminary data.</text>
</comment>
<keyword evidence="6 7" id="KW-0472">Membrane</keyword>
<dbReference type="InterPro" id="IPR003004">
    <property type="entry name" value="GspF/PilC"/>
</dbReference>